<evidence type="ECO:0008006" key="4">
    <source>
        <dbReference type="Google" id="ProtNLM"/>
    </source>
</evidence>
<dbReference type="OrthoDB" id="4775331at2"/>
<dbReference type="AlphaFoldDB" id="A0A0M2ZCS6"/>
<dbReference type="InterPro" id="IPR045596">
    <property type="entry name" value="DUF6459"/>
</dbReference>
<proteinExistence type="predicted"/>
<evidence type="ECO:0000313" key="3">
    <source>
        <dbReference type="Proteomes" id="UP000192772"/>
    </source>
</evidence>
<feature type="compositionally biased region" description="Low complexity" evidence="1">
    <location>
        <begin position="46"/>
        <end position="60"/>
    </location>
</feature>
<sequence>MTTARPSSVTPPALVSPVIDYEPPPSGRAACPAPNHQALRRHTSRPLRAAPPSARESAPPRAAVVFADAALRRVLEIIDRRRPVAQLRPIVAPELTDIVVAMARSSHTGARHDESGTAATLQRIRLRMVDARSGDPAAEVFGTYTRGRRVRALAARIALTQDRWRIVAIQIG</sequence>
<dbReference type="Proteomes" id="UP000192772">
    <property type="component" value="Unassembled WGS sequence"/>
</dbReference>
<dbReference type="STRING" id="81858.BST23_05600"/>
<name>A0A0M2ZCS6_9MYCO</name>
<protein>
    <recommendedName>
        <fullName evidence="4">Alanine, arginine and proline rich protein</fullName>
    </recommendedName>
</protein>
<reference evidence="2 3" key="1">
    <citation type="submission" date="2017-02" db="EMBL/GenBank/DDBJ databases">
        <title>The new phylogeny of genus Mycobacterium.</title>
        <authorList>
            <person name="Tortoli E."/>
            <person name="Trovato A."/>
            <person name="Cirillo D.M."/>
        </authorList>
    </citation>
    <scope>NUCLEOTIDE SEQUENCE [LARGE SCALE GENOMIC DNA]</scope>
    <source>
        <strain evidence="2 3">FI-09383</strain>
    </source>
</reference>
<feature type="region of interest" description="Disordered" evidence="1">
    <location>
        <begin position="1"/>
        <end position="60"/>
    </location>
</feature>
<dbReference type="EMBL" id="MVHP01000004">
    <property type="protein sequence ID" value="ORA67855.1"/>
    <property type="molecule type" value="Genomic_DNA"/>
</dbReference>
<accession>A0A1A0Q5Y9</accession>
<dbReference type="RefSeq" id="WP_046753257.1">
    <property type="nucleotide sequence ID" value="NZ_LBNO01000064.1"/>
</dbReference>
<feature type="compositionally biased region" description="Polar residues" evidence="1">
    <location>
        <begin position="1"/>
        <end position="10"/>
    </location>
</feature>
<gene>
    <name evidence="2" type="ORF">BST23_05600</name>
</gene>
<accession>A0A0M2ZCS6</accession>
<evidence type="ECO:0000256" key="1">
    <source>
        <dbReference type="SAM" id="MobiDB-lite"/>
    </source>
</evidence>
<dbReference type="Pfam" id="PF20060">
    <property type="entry name" value="DUF6459"/>
    <property type="match status" value="1"/>
</dbReference>
<organism evidence="2 3">
    <name type="scientific">Mycolicibacterium elephantis</name>
    <dbReference type="NCBI Taxonomy" id="81858"/>
    <lineage>
        <taxon>Bacteria</taxon>
        <taxon>Bacillati</taxon>
        <taxon>Actinomycetota</taxon>
        <taxon>Actinomycetes</taxon>
        <taxon>Mycobacteriales</taxon>
        <taxon>Mycobacteriaceae</taxon>
        <taxon>Mycolicibacterium</taxon>
    </lineage>
</organism>
<comment type="caution">
    <text evidence="2">The sequence shown here is derived from an EMBL/GenBank/DDBJ whole genome shotgun (WGS) entry which is preliminary data.</text>
</comment>
<evidence type="ECO:0000313" key="2">
    <source>
        <dbReference type="EMBL" id="ORA67855.1"/>
    </source>
</evidence>